<dbReference type="Proteomes" id="UP000574369">
    <property type="component" value="Unassembled WGS sequence"/>
</dbReference>
<accession>A0ABR6GN78</accession>
<dbReference type="PANTHER" id="PTHR34847:SF1">
    <property type="entry name" value="NODULATION PROTEIN U"/>
    <property type="match status" value="1"/>
</dbReference>
<proteinExistence type="inferred from homology"/>
<dbReference type="InterPro" id="IPR038152">
    <property type="entry name" value="Carbam_trans_C_sf"/>
</dbReference>
<evidence type="ECO:0000313" key="4">
    <source>
        <dbReference type="EMBL" id="MBB3192689.1"/>
    </source>
</evidence>
<dbReference type="GO" id="GO:0016740">
    <property type="term" value="F:transferase activity"/>
    <property type="evidence" value="ECO:0007669"/>
    <property type="project" value="UniProtKB-KW"/>
</dbReference>
<dbReference type="EMBL" id="JACHXO010000001">
    <property type="protein sequence ID" value="MBB3192689.1"/>
    <property type="molecule type" value="Genomic_DNA"/>
</dbReference>
<dbReference type="Gene3D" id="3.90.870.20">
    <property type="entry name" value="Carbamoyltransferase, C-terminal domain"/>
    <property type="match status" value="1"/>
</dbReference>
<feature type="domain" description="Carbamoyltransferase" evidence="2">
    <location>
        <begin position="31"/>
        <end position="379"/>
    </location>
</feature>
<organism evidence="4 5">
    <name type="scientific">Roseateles terrae</name>
    <dbReference type="NCBI Taxonomy" id="431060"/>
    <lineage>
        <taxon>Bacteria</taxon>
        <taxon>Pseudomonadati</taxon>
        <taxon>Pseudomonadota</taxon>
        <taxon>Betaproteobacteria</taxon>
        <taxon>Burkholderiales</taxon>
        <taxon>Sphaerotilaceae</taxon>
        <taxon>Roseateles</taxon>
    </lineage>
</organism>
<dbReference type="InterPro" id="IPR003696">
    <property type="entry name" value="Carbtransf_dom"/>
</dbReference>
<dbReference type="InterPro" id="IPR051338">
    <property type="entry name" value="NodU/CmcH_Carbamoyltrnsfr"/>
</dbReference>
<keyword evidence="5" id="KW-1185">Reference proteome</keyword>
<protein>
    <submittedName>
        <fullName evidence="4">Carbamoyltransferase</fullName>
        <ecNumber evidence="4">2.1.3.-</ecNumber>
    </submittedName>
</protein>
<gene>
    <name evidence="4" type="ORF">FHS28_000054</name>
</gene>
<keyword evidence="4" id="KW-0808">Transferase</keyword>
<comment type="similarity">
    <text evidence="1">Belongs to the NodU/CmcH family.</text>
</comment>
<comment type="caution">
    <text evidence="4">The sequence shown here is derived from an EMBL/GenBank/DDBJ whole genome shotgun (WGS) entry which is preliminary data.</text>
</comment>
<evidence type="ECO:0000259" key="2">
    <source>
        <dbReference type="Pfam" id="PF02543"/>
    </source>
</evidence>
<dbReference type="InterPro" id="IPR031730">
    <property type="entry name" value="Carbam_trans_C"/>
</dbReference>
<feature type="domain" description="Carbamoyltransferase C-terminal" evidence="3">
    <location>
        <begin position="488"/>
        <end position="660"/>
    </location>
</feature>
<dbReference type="Pfam" id="PF02543">
    <property type="entry name" value="Carbam_trans_N"/>
    <property type="match status" value="1"/>
</dbReference>
<dbReference type="SUPFAM" id="SSF53067">
    <property type="entry name" value="Actin-like ATPase domain"/>
    <property type="match status" value="1"/>
</dbReference>
<sequence>MSLSSTASVGTASAAADVQSASSSGRPLFTLGINASFHDSAAALLRNGEVLAAAEEERFTRIKHGKRPVPFTAWELPYNAIDYCLKEAGVTLAEVSHVAYSFDPHHFIGERAPDQRFTLPLRPSDFDRGDWESPWDPLFAAYILNAPRQLTDGVPHHLRKRFTGVKHDRAPYRWHFVPHHLCHQASAFLAAPFSSCAVMTLDGRGEHASTCYGRYRNNRYEAMGEVNVPHSLGLLYEQVTSYLGFLHSSDEYKVMALAALGTPRHAELLKSHVQVMPDGRYEIRPMDLEKMFGPRRVPGSAMTEGYLDLAASLQEVLEDTVLRMAGWLREASGEDRLAMAGGVALNCVMNARLRDAGIFREVWVQPAAGDAGTALGAALWVDARERRHEADTGTAATFAASATPAASQAPMPRAEAAAVATLTQASGGEAEVEGALTGERGSFALAPRVWSMQHAYLGPAFTDEEIEALLQWAQLDYRRSENVAEDTARLLADHKVIGWFQGRMEFGPRALGARSLLASPIDPAMQARLNELKDREDFRPVAPAINREDLADWFEPAEANQGESPFMLFVYRVKAGCSERIPSALHTDRTARVQTVDSATNPVFHDLLAAVGRLTGVPVLVNTSFNVRGEPIVGSPKAALEAFFSTPLDALVIGSFILEKPKRRGT</sequence>
<reference evidence="4 5" key="1">
    <citation type="submission" date="2020-08" db="EMBL/GenBank/DDBJ databases">
        <title>Genomic Encyclopedia of Type Strains, Phase III (KMG-III): the genomes of soil and plant-associated and newly described type strains.</title>
        <authorList>
            <person name="Whitman W."/>
        </authorList>
    </citation>
    <scope>NUCLEOTIDE SEQUENCE [LARGE SCALE GENOMIC DNA]</scope>
    <source>
        <strain evidence="4 5">CECT 7247</strain>
    </source>
</reference>
<dbReference type="Pfam" id="PF16861">
    <property type="entry name" value="Carbam_trans_C"/>
    <property type="match status" value="1"/>
</dbReference>
<dbReference type="Gene3D" id="3.30.420.40">
    <property type="match status" value="2"/>
</dbReference>
<name>A0ABR6GN78_9BURK</name>
<dbReference type="CDD" id="cd24098">
    <property type="entry name" value="ASKHA_NBD_TobZ_N"/>
    <property type="match status" value="1"/>
</dbReference>
<evidence type="ECO:0000256" key="1">
    <source>
        <dbReference type="ARBA" id="ARBA00006129"/>
    </source>
</evidence>
<evidence type="ECO:0000313" key="5">
    <source>
        <dbReference type="Proteomes" id="UP000574369"/>
    </source>
</evidence>
<dbReference type="PANTHER" id="PTHR34847">
    <property type="entry name" value="NODULATION PROTEIN U"/>
    <property type="match status" value="1"/>
</dbReference>
<evidence type="ECO:0000259" key="3">
    <source>
        <dbReference type="Pfam" id="PF16861"/>
    </source>
</evidence>
<dbReference type="EC" id="2.1.3.-" evidence="4"/>
<dbReference type="InterPro" id="IPR043129">
    <property type="entry name" value="ATPase_NBD"/>
</dbReference>